<dbReference type="Pfam" id="PF01425">
    <property type="entry name" value="Amidase"/>
    <property type="match status" value="1"/>
</dbReference>
<dbReference type="EC" id="3.5.1.13" evidence="2"/>
<dbReference type="Proteomes" id="UP000193963">
    <property type="component" value="Unassembled WGS sequence"/>
</dbReference>
<dbReference type="InterPro" id="IPR023631">
    <property type="entry name" value="Amidase_dom"/>
</dbReference>
<keyword evidence="3" id="KW-1185">Reference proteome</keyword>
<dbReference type="EMBL" id="FWFN01000003">
    <property type="protein sequence ID" value="SLN39918.1"/>
    <property type="molecule type" value="Genomic_DNA"/>
</dbReference>
<dbReference type="PROSITE" id="PS00571">
    <property type="entry name" value="AMIDASES"/>
    <property type="match status" value="1"/>
</dbReference>
<evidence type="ECO:0000313" key="3">
    <source>
        <dbReference type="Proteomes" id="UP000193963"/>
    </source>
</evidence>
<dbReference type="AlphaFoldDB" id="A0A1X6Z3L0"/>
<accession>A0A1X6Z3L0</accession>
<dbReference type="GO" id="GO:0047680">
    <property type="term" value="F:aryl-acylamidase activity"/>
    <property type="evidence" value="ECO:0007669"/>
    <property type="project" value="UniProtKB-EC"/>
</dbReference>
<name>A0A1X6Z3L0_9RHOB</name>
<feature type="domain" description="Amidase" evidence="1">
    <location>
        <begin position="45"/>
        <end position="466"/>
    </location>
</feature>
<dbReference type="InterPro" id="IPR020556">
    <property type="entry name" value="Amidase_CS"/>
</dbReference>
<reference evidence="2 3" key="1">
    <citation type="submission" date="2017-03" db="EMBL/GenBank/DDBJ databases">
        <authorList>
            <person name="Afonso C.L."/>
            <person name="Miller P.J."/>
            <person name="Scott M.A."/>
            <person name="Spackman E."/>
            <person name="Goraichik I."/>
            <person name="Dimitrov K.M."/>
            <person name="Suarez D.L."/>
            <person name="Swayne D.E."/>
        </authorList>
    </citation>
    <scope>NUCLEOTIDE SEQUENCE [LARGE SCALE GENOMIC DNA]</scope>
    <source>
        <strain evidence="2 3">CECT 7751</strain>
    </source>
</reference>
<sequence>MTETVSPPSPGAKASPAFSGPDLCALSAHEAVSLLRRGEIAPDALIAAAMTRIDQVEPAVNALPTLCRARAEATAAALDGPRDHPGWLAGLPLAIKDLAEVSGVRSTFGTRGMTAHVPESSSPIVTRIEERGGIVLAKSNTPEFGAGANTFNDVFGFTRNPWDTTRNAGGSSGGAAAALATGEIWLAHGSDLAGSLRTPAAYCGVVGFRPSPGMVPGAPAHSRFHTEAVQGPMARSVLDCALFLDAMAGFDPAEPLSYPAPDAPYQEAVTRADGRIRIAFSPDLDGLAPVSQEMEAHLRAALSRIEAAGATVEETCPPLPDLDRTYRTLRGMLWASGPGRADPKLQRNFKQTLRENIDYGRALTITDVLDAQQARSRLFDFVQSFMTGFDVLACPVVGLMPGPVEEEYPREIDGLPLTDYIAWLRFSYLSPVTGLPSVSVPVGLSPEGLPVGLQLIGQPRGEAALLAAARAVEMACGGPLGPIDPVTPGS</sequence>
<evidence type="ECO:0000259" key="1">
    <source>
        <dbReference type="Pfam" id="PF01425"/>
    </source>
</evidence>
<dbReference type="SUPFAM" id="SSF75304">
    <property type="entry name" value="Amidase signature (AS) enzymes"/>
    <property type="match status" value="1"/>
</dbReference>
<gene>
    <name evidence="2" type="primary">aam_2</name>
    <name evidence="2" type="ORF">PSM7751_01816</name>
</gene>
<dbReference type="InterPro" id="IPR000120">
    <property type="entry name" value="Amidase"/>
</dbReference>
<dbReference type="Gene3D" id="3.90.1300.10">
    <property type="entry name" value="Amidase signature (AS) domain"/>
    <property type="match status" value="1"/>
</dbReference>
<dbReference type="PANTHER" id="PTHR11895:SF76">
    <property type="entry name" value="INDOLEACETAMIDE HYDROLASE"/>
    <property type="match status" value="1"/>
</dbReference>
<keyword evidence="2" id="KW-0378">Hydrolase</keyword>
<dbReference type="RefSeq" id="WP_232618164.1">
    <property type="nucleotide sequence ID" value="NZ_FWFN01000003.1"/>
</dbReference>
<organism evidence="2 3">
    <name type="scientific">Pseudooceanicola marinus</name>
    <dbReference type="NCBI Taxonomy" id="396013"/>
    <lineage>
        <taxon>Bacteria</taxon>
        <taxon>Pseudomonadati</taxon>
        <taxon>Pseudomonadota</taxon>
        <taxon>Alphaproteobacteria</taxon>
        <taxon>Rhodobacterales</taxon>
        <taxon>Paracoccaceae</taxon>
        <taxon>Pseudooceanicola</taxon>
    </lineage>
</organism>
<dbReference type="InterPro" id="IPR036928">
    <property type="entry name" value="AS_sf"/>
</dbReference>
<dbReference type="PANTHER" id="PTHR11895">
    <property type="entry name" value="TRANSAMIDASE"/>
    <property type="match status" value="1"/>
</dbReference>
<evidence type="ECO:0000313" key="2">
    <source>
        <dbReference type="EMBL" id="SLN39918.1"/>
    </source>
</evidence>
<protein>
    <submittedName>
        <fullName evidence="2">Acylamidase</fullName>
        <ecNumber evidence="2">3.5.1.13</ecNumber>
    </submittedName>
</protein>
<proteinExistence type="predicted"/>